<dbReference type="WBParaSite" id="GPUH_0000935301-mRNA-1">
    <property type="protein sequence ID" value="GPUH_0000935301-mRNA-1"/>
    <property type="gene ID" value="GPUH_0000935301"/>
</dbReference>
<dbReference type="Proteomes" id="UP000271098">
    <property type="component" value="Unassembled WGS sequence"/>
</dbReference>
<keyword evidence="1" id="KW-0732">Signal</keyword>
<reference evidence="4" key="1">
    <citation type="submission" date="2016-06" db="UniProtKB">
        <authorList>
            <consortium name="WormBaseParasite"/>
        </authorList>
    </citation>
    <scope>IDENTIFICATION</scope>
</reference>
<evidence type="ECO:0000313" key="2">
    <source>
        <dbReference type="EMBL" id="VDK71112.1"/>
    </source>
</evidence>
<evidence type="ECO:0000313" key="4">
    <source>
        <dbReference type="WBParaSite" id="GPUH_0000935301-mRNA-1"/>
    </source>
</evidence>
<gene>
    <name evidence="2" type="ORF">GPUH_LOCUS9340</name>
</gene>
<feature type="chain" id="PRO_5043138792" evidence="1">
    <location>
        <begin position="21"/>
        <end position="98"/>
    </location>
</feature>
<organism evidence="4">
    <name type="scientific">Gongylonema pulchrum</name>
    <dbReference type="NCBI Taxonomy" id="637853"/>
    <lineage>
        <taxon>Eukaryota</taxon>
        <taxon>Metazoa</taxon>
        <taxon>Ecdysozoa</taxon>
        <taxon>Nematoda</taxon>
        <taxon>Chromadorea</taxon>
        <taxon>Rhabditida</taxon>
        <taxon>Spirurina</taxon>
        <taxon>Spiruromorpha</taxon>
        <taxon>Spiruroidea</taxon>
        <taxon>Gongylonematidae</taxon>
        <taxon>Gongylonema</taxon>
    </lineage>
</organism>
<accession>A0A183DKV1</accession>
<proteinExistence type="predicted"/>
<keyword evidence="3" id="KW-1185">Reference proteome</keyword>
<name>A0A183DKV1_9BILA</name>
<dbReference type="EMBL" id="UYRT01030157">
    <property type="protein sequence ID" value="VDK71112.1"/>
    <property type="molecule type" value="Genomic_DNA"/>
</dbReference>
<evidence type="ECO:0000256" key="1">
    <source>
        <dbReference type="SAM" id="SignalP"/>
    </source>
</evidence>
<evidence type="ECO:0000313" key="3">
    <source>
        <dbReference type="Proteomes" id="UP000271098"/>
    </source>
</evidence>
<reference evidence="2 3" key="2">
    <citation type="submission" date="2018-11" db="EMBL/GenBank/DDBJ databases">
        <authorList>
            <consortium name="Pathogen Informatics"/>
        </authorList>
    </citation>
    <scope>NUCLEOTIDE SEQUENCE [LARGE SCALE GENOMIC DNA]</scope>
</reference>
<dbReference type="AlphaFoldDB" id="A0A183DKV1"/>
<feature type="signal peptide" evidence="1">
    <location>
        <begin position="1"/>
        <end position="20"/>
    </location>
</feature>
<protein>
    <submittedName>
        <fullName evidence="4">Secreted protein</fullName>
    </submittedName>
</protein>
<sequence>MRIEGALIAAISQLWLISSAENTHDEERKSLAIIRQIRLSPSIQGNSATSTVNVSSSNIAQHFEQPSERRFVDEQRYRTFRHGRRGILAFFFVPAKNC</sequence>